<reference evidence="2" key="1">
    <citation type="journal article" date="2019" name="Int. J. Syst. Evol. Microbiol.">
        <title>The Global Catalogue of Microorganisms (GCM) 10K type strain sequencing project: providing services to taxonomists for standard genome sequencing and annotation.</title>
        <authorList>
            <consortium name="The Broad Institute Genomics Platform"/>
            <consortium name="The Broad Institute Genome Sequencing Center for Infectious Disease"/>
            <person name="Wu L."/>
            <person name="Ma J."/>
        </authorList>
    </citation>
    <scope>NUCLEOTIDE SEQUENCE [LARGE SCALE GENOMIC DNA]</scope>
    <source>
        <strain evidence="2">JCM 4594</strain>
    </source>
</reference>
<organism evidence="1 2">
    <name type="scientific">Streptomyces xanthochromogenes</name>
    <dbReference type="NCBI Taxonomy" id="67384"/>
    <lineage>
        <taxon>Bacteria</taxon>
        <taxon>Bacillati</taxon>
        <taxon>Actinomycetota</taxon>
        <taxon>Actinomycetes</taxon>
        <taxon>Kitasatosporales</taxon>
        <taxon>Streptomycetaceae</taxon>
        <taxon>Streptomyces</taxon>
    </lineage>
</organism>
<gene>
    <name evidence="1" type="ORF">GCM10010326_01330</name>
</gene>
<keyword evidence="2" id="KW-1185">Reference proteome</keyword>
<name>A0ABQ2ZFZ7_9ACTN</name>
<sequence length="99" mass="11089">MRDVLTHRDLVELVPYDNRLLCAQPSPACAPRTLGELQAQFGPLVIDIPRRDAPLITTDYLAQRFPAVRPYPARLSQLVMAELERDRPAPTLRKASASP</sequence>
<evidence type="ECO:0000313" key="2">
    <source>
        <dbReference type="Proteomes" id="UP000600946"/>
    </source>
</evidence>
<comment type="caution">
    <text evidence="1">The sequence shown here is derived from an EMBL/GenBank/DDBJ whole genome shotgun (WGS) entry which is preliminary data.</text>
</comment>
<dbReference type="EMBL" id="BMUU01000001">
    <property type="protein sequence ID" value="GGY13748.1"/>
    <property type="molecule type" value="Genomic_DNA"/>
</dbReference>
<proteinExistence type="predicted"/>
<accession>A0ABQ2ZFZ7</accession>
<protein>
    <submittedName>
        <fullName evidence="1">Uncharacterized protein</fullName>
    </submittedName>
</protein>
<dbReference type="Proteomes" id="UP000600946">
    <property type="component" value="Unassembled WGS sequence"/>
</dbReference>
<evidence type="ECO:0000313" key="1">
    <source>
        <dbReference type="EMBL" id="GGY13748.1"/>
    </source>
</evidence>